<dbReference type="FunFam" id="3.40.50.720:FF:000084">
    <property type="entry name" value="Short-chain dehydrogenase reductase"/>
    <property type="match status" value="1"/>
</dbReference>
<dbReference type="SUPFAM" id="SSF51735">
    <property type="entry name" value="NAD(P)-binding Rossmann-fold domains"/>
    <property type="match status" value="1"/>
</dbReference>
<dbReference type="OrthoDB" id="414540at2759"/>
<evidence type="ECO:0000256" key="2">
    <source>
        <dbReference type="ARBA" id="ARBA00022857"/>
    </source>
</evidence>
<evidence type="ECO:0000313" key="4">
    <source>
        <dbReference type="EMBL" id="KAH7160732.1"/>
    </source>
</evidence>
<dbReference type="CDD" id="cd05233">
    <property type="entry name" value="SDR_c"/>
    <property type="match status" value="1"/>
</dbReference>
<dbReference type="Pfam" id="PF13561">
    <property type="entry name" value="adh_short_C2"/>
    <property type="match status" value="1"/>
</dbReference>
<dbReference type="EMBL" id="JAGMUV010000004">
    <property type="protein sequence ID" value="KAH7160732.1"/>
    <property type="molecule type" value="Genomic_DNA"/>
</dbReference>
<dbReference type="PANTHER" id="PTHR42760">
    <property type="entry name" value="SHORT-CHAIN DEHYDROGENASES/REDUCTASES FAMILY MEMBER"/>
    <property type="match status" value="1"/>
</dbReference>
<comment type="caution">
    <text evidence="4">The sequence shown here is derived from an EMBL/GenBank/DDBJ whole genome shotgun (WGS) entry which is preliminary data.</text>
</comment>
<dbReference type="Gene3D" id="3.40.50.720">
    <property type="entry name" value="NAD(P)-binding Rossmann-like Domain"/>
    <property type="match status" value="1"/>
</dbReference>
<gene>
    <name evidence="4" type="ORF">EDB81DRAFT_853304</name>
</gene>
<dbReference type="AlphaFoldDB" id="A0A9P9JGJ2"/>
<dbReference type="PANTHER" id="PTHR42760:SF133">
    <property type="entry name" value="3-OXOACYL-[ACYL-CARRIER-PROTEIN] REDUCTASE"/>
    <property type="match status" value="1"/>
</dbReference>
<keyword evidence="3" id="KW-0560">Oxidoreductase</keyword>
<evidence type="ECO:0000256" key="1">
    <source>
        <dbReference type="ARBA" id="ARBA00006484"/>
    </source>
</evidence>
<name>A0A9P9JGJ2_9HYPO</name>
<reference evidence="4" key="1">
    <citation type="journal article" date="2021" name="Nat. Commun.">
        <title>Genetic determinants of endophytism in the Arabidopsis root mycobiome.</title>
        <authorList>
            <person name="Mesny F."/>
            <person name="Miyauchi S."/>
            <person name="Thiergart T."/>
            <person name="Pickel B."/>
            <person name="Atanasova L."/>
            <person name="Karlsson M."/>
            <person name="Huettel B."/>
            <person name="Barry K.W."/>
            <person name="Haridas S."/>
            <person name="Chen C."/>
            <person name="Bauer D."/>
            <person name="Andreopoulos W."/>
            <person name="Pangilinan J."/>
            <person name="LaButti K."/>
            <person name="Riley R."/>
            <person name="Lipzen A."/>
            <person name="Clum A."/>
            <person name="Drula E."/>
            <person name="Henrissat B."/>
            <person name="Kohler A."/>
            <person name="Grigoriev I.V."/>
            <person name="Martin F.M."/>
            <person name="Hacquard S."/>
        </authorList>
    </citation>
    <scope>NUCLEOTIDE SEQUENCE</scope>
    <source>
        <strain evidence="4">MPI-CAGE-AT-0147</strain>
    </source>
</reference>
<evidence type="ECO:0000256" key="3">
    <source>
        <dbReference type="ARBA" id="ARBA00023002"/>
    </source>
</evidence>
<dbReference type="Proteomes" id="UP000738349">
    <property type="component" value="Unassembled WGS sequence"/>
</dbReference>
<organism evidence="4 5">
    <name type="scientific">Dactylonectria macrodidyma</name>
    <dbReference type="NCBI Taxonomy" id="307937"/>
    <lineage>
        <taxon>Eukaryota</taxon>
        <taxon>Fungi</taxon>
        <taxon>Dikarya</taxon>
        <taxon>Ascomycota</taxon>
        <taxon>Pezizomycotina</taxon>
        <taxon>Sordariomycetes</taxon>
        <taxon>Hypocreomycetidae</taxon>
        <taxon>Hypocreales</taxon>
        <taxon>Nectriaceae</taxon>
        <taxon>Dactylonectria</taxon>
    </lineage>
</organism>
<comment type="similarity">
    <text evidence="1">Belongs to the short-chain dehydrogenases/reductases (SDR) family.</text>
</comment>
<keyword evidence="5" id="KW-1185">Reference proteome</keyword>
<proteinExistence type="inferred from homology"/>
<sequence length="267" mass="28191">MSRFSPQLTGAHVLVTGGSKGIGRVIVESFLAEGANVSWGSRSVRPDEFTLFKGATEGAREIGSTLDISDPASIRSWVDNAAKEFGKIDIVVANACPFHAEATPEAWEKSFQSDILGLWTLIDAATPHLEARGGTGSFVVISSAAGFQVGHPGVGGPYSTFKRAQAIIARDHARKLASKGIRVNTVVPGAIETPAILRPDGTEELSMFGAAKLQNPGYFENLYKQIPLGTAGEPQDIANAVIYLASPLAKYVSGANLVVDGALTEYY</sequence>
<dbReference type="InterPro" id="IPR036291">
    <property type="entry name" value="NAD(P)-bd_dom_sf"/>
</dbReference>
<accession>A0A9P9JGJ2</accession>
<keyword evidence="2" id="KW-0521">NADP</keyword>
<dbReference type="PRINTS" id="PR00081">
    <property type="entry name" value="GDHRDH"/>
</dbReference>
<dbReference type="InterPro" id="IPR002347">
    <property type="entry name" value="SDR_fam"/>
</dbReference>
<protein>
    <submittedName>
        <fullName evidence="4">Uncharacterized protein</fullName>
    </submittedName>
</protein>
<evidence type="ECO:0000313" key="5">
    <source>
        <dbReference type="Proteomes" id="UP000738349"/>
    </source>
</evidence>
<dbReference type="GO" id="GO:0016616">
    <property type="term" value="F:oxidoreductase activity, acting on the CH-OH group of donors, NAD or NADP as acceptor"/>
    <property type="evidence" value="ECO:0007669"/>
    <property type="project" value="TreeGrafter"/>
</dbReference>